<proteinExistence type="inferred from homology"/>
<dbReference type="CDD" id="cd05305">
    <property type="entry name" value="L-AlaDH"/>
    <property type="match status" value="1"/>
</dbReference>
<dbReference type="AlphaFoldDB" id="A0A086LYY3"/>
<evidence type="ECO:0000256" key="1">
    <source>
        <dbReference type="ARBA" id="ARBA00005689"/>
    </source>
</evidence>
<sequence>MAPSTTKMATLTSQLRFSTPATSVMESSTIGCPKEVMPFEYRVALTPATVAELVNNGHKVVVQTGAGVASGFTDESYTAAGATMVQTTEEVYKTSQMIVKVQAPQPQEYSFIQPGQVIFAFFSFENNKTLFETMMQREAVCFSYEQMKTETGTTPILQAMCEISGQLAISQAMKYLEKTMGGSGCMLGTVTGMTSGYVLVLGGGVAAMQAARVAASTGAQVCIMDVCMSNMRTMTEMLPKNCTTMYFCTENLVQQIQKADVVIGAVFGSFQMPATVTNTTVMNQKTTMTQVTKAPMLVKKEHVAMMKPGSVIVDLAVSRGGNFETTQPTTLETPTFVCNNVIHYCVPNMPSAVPQTSSVSLANNTLAYVLQVANNGWKKACVENSTLMEGLMVAQNTTTNYMLSQVYTGTVFVPSMQMMKNEMTMMNTQTQHQTETSLADIKQQLNQIRTMTNMYGNFTVEA</sequence>
<protein>
    <recommendedName>
        <fullName evidence="2">alanine dehydrogenase</fullName>
        <ecNumber evidence="2">1.4.1.1</ecNumber>
    </recommendedName>
</protein>
<dbReference type="EMBL" id="AFYV02001485">
    <property type="protein sequence ID" value="KFG61851.1"/>
    <property type="molecule type" value="Genomic_DNA"/>
</dbReference>
<dbReference type="GO" id="GO:0000286">
    <property type="term" value="F:alanine dehydrogenase activity"/>
    <property type="evidence" value="ECO:0007669"/>
    <property type="project" value="UniProtKB-EC"/>
</dbReference>
<dbReference type="InterPro" id="IPR008141">
    <property type="entry name" value="Ala_DH"/>
</dbReference>
<dbReference type="Proteomes" id="UP000028834">
    <property type="component" value="Unassembled WGS sequence"/>
</dbReference>
<dbReference type="SUPFAM" id="SSF51735">
    <property type="entry name" value="NAD(P)-binding Rossmann-fold domains"/>
    <property type="match status" value="1"/>
</dbReference>
<name>A0A086LYY3_TOXGO</name>
<dbReference type="GO" id="GO:0005886">
    <property type="term" value="C:plasma membrane"/>
    <property type="evidence" value="ECO:0007669"/>
    <property type="project" value="TreeGrafter"/>
</dbReference>
<dbReference type="PIRSF" id="PIRSF000203">
    <property type="entry name" value="NADP_transhydrogenase_alpha"/>
    <property type="match status" value="1"/>
</dbReference>
<gene>
    <name evidence="6" type="ORF">TGRUB_203500</name>
</gene>
<dbReference type="OrthoDB" id="329866at2759"/>
<dbReference type="GO" id="GO:0042853">
    <property type="term" value="P:L-alanine catabolic process"/>
    <property type="evidence" value="ECO:0007669"/>
    <property type="project" value="InterPro"/>
</dbReference>
<dbReference type="PANTHER" id="PTHR42795">
    <property type="entry name" value="ALANINE DEHYDROGENASE"/>
    <property type="match status" value="1"/>
</dbReference>
<dbReference type="InterPro" id="IPR026255">
    <property type="entry name" value="NADP_transhyd_a"/>
</dbReference>
<keyword evidence="3 6" id="KW-0560">Oxidoreductase</keyword>
<evidence type="ECO:0000259" key="4">
    <source>
        <dbReference type="SMART" id="SM01002"/>
    </source>
</evidence>
<comment type="caution">
    <text evidence="6">The sequence shown here is derived from an EMBL/GenBank/DDBJ whole genome shotgun (WGS) entry which is preliminary data.</text>
</comment>
<dbReference type="Gene3D" id="3.40.50.720">
    <property type="entry name" value="NAD(P)-binding Rossmann-like Domain"/>
    <property type="match status" value="2"/>
</dbReference>
<dbReference type="VEuPathDB" id="ToxoDB:TGRUB_203500"/>
<feature type="domain" description="Alanine dehydrogenase/pyridine nucleotide transhydrogenase NAD(H)-binding" evidence="4">
    <location>
        <begin position="176"/>
        <end position="345"/>
    </location>
</feature>
<organism evidence="6 7">
    <name type="scientific">Toxoplasma gondii RUB</name>
    <dbReference type="NCBI Taxonomy" id="935652"/>
    <lineage>
        <taxon>Eukaryota</taxon>
        <taxon>Sar</taxon>
        <taxon>Alveolata</taxon>
        <taxon>Apicomplexa</taxon>
        <taxon>Conoidasida</taxon>
        <taxon>Coccidia</taxon>
        <taxon>Eucoccidiorida</taxon>
        <taxon>Eimeriorina</taxon>
        <taxon>Sarcocystidae</taxon>
        <taxon>Toxoplasma</taxon>
    </lineage>
</organism>
<dbReference type="EC" id="1.4.1.1" evidence="2"/>
<evidence type="ECO:0000259" key="5">
    <source>
        <dbReference type="SMART" id="SM01003"/>
    </source>
</evidence>
<dbReference type="Pfam" id="PF01262">
    <property type="entry name" value="AlaDh_PNT_C"/>
    <property type="match status" value="1"/>
</dbReference>
<dbReference type="SUPFAM" id="SSF52283">
    <property type="entry name" value="Formate/glycerate dehydrogenase catalytic domain-like"/>
    <property type="match status" value="1"/>
</dbReference>
<evidence type="ECO:0000256" key="2">
    <source>
        <dbReference type="ARBA" id="ARBA00012897"/>
    </source>
</evidence>
<dbReference type="SMART" id="SM01002">
    <property type="entry name" value="AlaDh_PNT_C"/>
    <property type="match status" value="1"/>
</dbReference>
<accession>A0A086LYY3</accession>
<dbReference type="InterPro" id="IPR036291">
    <property type="entry name" value="NAD(P)-bd_dom_sf"/>
</dbReference>
<evidence type="ECO:0000313" key="6">
    <source>
        <dbReference type="EMBL" id="KFG61851.1"/>
    </source>
</evidence>
<dbReference type="InterPro" id="IPR007698">
    <property type="entry name" value="AlaDH/PNT_NAD(H)-bd"/>
</dbReference>
<comment type="similarity">
    <text evidence="1">Belongs to the AlaDH/PNT family.</text>
</comment>
<evidence type="ECO:0000256" key="3">
    <source>
        <dbReference type="ARBA" id="ARBA00023002"/>
    </source>
</evidence>
<dbReference type="SMART" id="SM01003">
    <property type="entry name" value="AlaDh_PNT_N"/>
    <property type="match status" value="1"/>
</dbReference>
<dbReference type="InterPro" id="IPR007886">
    <property type="entry name" value="AlaDH/PNT_N"/>
</dbReference>
<dbReference type="Pfam" id="PF05222">
    <property type="entry name" value="AlaDh_PNT_N"/>
    <property type="match status" value="1"/>
</dbReference>
<dbReference type="GO" id="GO:1902600">
    <property type="term" value="P:proton transmembrane transport"/>
    <property type="evidence" value="ECO:0007669"/>
    <property type="project" value="InterPro"/>
</dbReference>
<dbReference type="PANTHER" id="PTHR42795:SF1">
    <property type="entry name" value="ALANINE DEHYDROGENASE"/>
    <property type="match status" value="1"/>
</dbReference>
<evidence type="ECO:0000313" key="7">
    <source>
        <dbReference type="Proteomes" id="UP000028834"/>
    </source>
</evidence>
<reference evidence="6 7" key="1">
    <citation type="submission" date="2014-05" db="EMBL/GenBank/DDBJ databases">
        <authorList>
            <person name="Sibley D."/>
            <person name="Venepally P."/>
            <person name="Karamycheva S."/>
            <person name="Hadjithomas M."/>
            <person name="Khan A."/>
            <person name="Brunk B."/>
            <person name="Roos D."/>
            <person name="Caler E."/>
            <person name="Lorenzi H."/>
        </authorList>
    </citation>
    <scope>NUCLEOTIDE SEQUENCE [LARGE SCALE GENOMIC DNA]</scope>
    <source>
        <strain evidence="6 7">RUB</strain>
    </source>
</reference>
<feature type="domain" description="Alanine dehydrogenase/pyridine nucleotide transhydrogenase N-terminal" evidence="5">
    <location>
        <begin position="31"/>
        <end position="164"/>
    </location>
</feature>